<sequence length="314" mass="35635">STIDEVITPYRLRCVGHVLLCQLHDFVEEIFSHSHVTGGNQPVEVKPGEKVQRPLTANCAALQSVKGLVDQTVVLQRFRLHRGQSRKQSWTNRIVVPNRNMIQSDRTNAGFQRARWIKWLEREFTNRKVRGSNPTSASQLHLSRLGQPGSIRAHVLLSGVMAARTGREKLVGFKCEECGKCCKLKAGFVAHHRVHDNERLVKAGPSQTETDKFVLHGSKSCFHALAMWTPNATMICVRSTRAEILPGCPSLYRGSREAKVGFEPQTFRSVDSRSNHLSDLARIYSVSREFWFLKRNQCRRVARLSDIDGYPYNM</sequence>
<reference evidence="1 2" key="1">
    <citation type="journal article" date="2018" name="Biotechnol. Adv.">
        <title>Improved genomic resources and new bioinformatic workflow for the carcinogenic parasite Clonorchis sinensis: Biotechnological implications.</title>
        <authorList>
            <person name="Wang D."/>
            <person name="Korhonen P.K."/>
            <person name="Gasser R.B."/>
            <person name="Young N.D."/>
        </authorList>
    </citation>
    <scope>NUCLEOTIDE SEQUENCE [LARGE SCALE GENOMIC DNA]</scope>
    <source>
        <strain evidence="1">Cs-k2</strain>
    </source>
</reference>
<dbReference type="Proteomes" id="UP000286415">
    <property type="component" value="Unassembled WGS sequence"/>
</dbReference>
<dbReference type="AlphaFoldDB" id="A0A3R7FJR3"/>
<accession>A0A3R7FJR3</accession>
<dbReference type="PROSITE" id="PS50157">
    <property type="entry name" value="ZINC_FINGER_C2H2_2"/>
    <property type="match status" value="1"/>
</dbReference>
<dbReference type="InParanoid" id="A0A3R7FJR3"/>
<reference evidence="1 2" key="2">
    <citation type="journal article" date="2021" name="Genomics">
        <title>High-quality reference genome for Clonorchis sinensis.</title>
        <authorList>
            <person name="Young N.D."/>
            <person name="Stroehlein A.J."/>
            <person name="Kinkar L."/>
            <person name="Wang T."/>
            <person name="Sohn W.M."/>
            <person name="Chang B.C.H."/>
            <person name="Kaur P."/>
            <person name="Weisz D."/>
            <person name="Dudchenko O."/>
            <person name="Aiden E.L."/>
            <person name="Korhonen P.K."/>
            <person name="Gasser R.B."/>
        </authorList>
    </citation>
    <scope>NUCLEOTIDE SEQUENCE [LARGE SCALE GENOMIC DNA]</scope>
    <source>
        <strain evidence="1">Cs-k2</strain>
    </source>
</reference>
<evidence type="ECO:0000313" key="2">
    <source>
        <dbReference type="Proteomes" id="UP000286415"/>
    </source>
</evidence>
<comment type="caution">
    <text evidence="1">The sequence shown here is derived from an EMBL/GenBank/DDBJ whole genome shotgun (WGS) entry which is preliminary data.</text>
</comment>
<dbReference type="EMBL" id="NIRI02000076">
    <property type="protein sequence ID" value="KAG5441921.1"/>
    <property type="molecule type" value="Genomic_DNA"/>
</dbReference>
<proteinExistence type="predicted"/>
<dbReference type="InterPro" id="IPR013087">
    <property type="entry name" value="Znf_C2H2_type"/>
</dbReference>
<evidence type="ECO:0000313" key="1">
    <source>
        <dbReference type="EMBL" id="KAG5441921.1"/>
    </source>
</evidence>
<protein>
    <submittedName>
        <fullName evidence="1">Uncharacterized protein</fullName>
    </submittedName>
</protein>
<keyword evidence="2" id="KW-1185">Reference proteome</keyword>
<organism evidence="1 2">
    <name type="scientific">Clonorchis sinensis</name>
    <name type="common">Chinese liver fluke</name>
    <dbReference type="NCBI Taxonomy" id="79923"/>
    <lineage>
        <taxon>Eukaryota</taxon>
        <taxon>Metazoa</taxon>
        <taxon>Spiralia</taxon>
        <taxon>Lophotrochozoa</taxon>
        <taxon>Platyhelminthes</taxon>
        <taxon>Trematoda</taxon>
        <taxon>Digenea</taxon>
        <taxon>Opisthorchiida</taxon>
        <taxon>Opisthorchiata</taxon>
        <taxon>Opisthorchiidae</taxon>
        <taxon>Clonorchis</taxon>
    </lineage>
</organism>
<gene>
    <name evidence="1" type="ORF">CSKR_106366</name>
</gene>
<feature type="non-terminal residue" evidence="1">
    <location>
        <position position="1"/>
    </location>
</feature>
<dbReference type="PROSITE" id="PS00028">
    <property type="entry name" value="ZINC_FINGER_C2H2_1"/>
    <property type="match status" value="1"/>
</dbReference>
<name>A0A3R7FJR3_CLOSI</name>